<proteinExistence type="predicted"/>
<organism evidence="3 4">
    <name type="scientific">Allosaccharopolyspora coralli</name>
    <dbReference type="NCBI Taxonomy" id="2665642"/>
    <lineage>
        <taxon>Bacteria</taxon>
        <taxon>Bacillati</taxon>
        <taxon>Actinomycetota</taxon>
        <taxon>Actinomycetes</taxon>
        <taxon>Pseudonocardiales</taxon>
        <taxon>Pseudonocardiaceae</taxon>
        <taxon>Allosaccharopolyspora</taxon>
    </lineage>
</organism>
<dbReference type="InterPro" id="IPR006464">
    <property type="entry name" value="AcTrfase_RimI/Ard1"/>
</dbReference>
<evidence type="ECO:0000256" key="1">
    <source>
        <dbReference type="SAM" id="MobiDB-lite"/>
    </source>
</evidence>
<feature type="domain" description="N-acetyltransferase" evidence="2">
    <location>
        <begin position="1"/>
        <end position="149"/>
    </location>
</feature>
<dbReference type="PROSITE" id="PS51186">
    <property type="entry name" value="GNAT"/>
    <property type="match status" value="1"/>
</dbReference>
<dbReference type="AlphaFoldDB" id="A0A5Q3QLZ5"/>
<name>A0A5Q3QLZ5_9PSEU</name>
<dbReference type="CDD" id="cd04301">
    <property type="entry name" value="NAT_SF"/>
    <property type="match status" value="1"/>
</dbReference>
<dbReference type="SUPFAM" id="SSF55729">
    <property type="entry name" value="Acyl-CoA N-acyltransferases (Nat)"/>
    <property type="match status" value="1"/>
</dbReference>
<dbReference type="PANTHER" id="PTHR43072">
    <property type="entry name" value="N-ACETYLTRANSFERASE"/>
    <property type="match status" value="1"/>
</dbReference>
<dbReference type="Proteomes" id="UP000371041">
    <property type="component" value="Chromosome"/>
</dbReference>
<gene>
    <name evidence="3" type="primary">rimI</name>
    <name evidence="3" type="ORF">GIY23_19900</name>
</gene>
<dbReference type="NCBIfam" id="TIGR01575">
    <property type="entry name" value="rimI"/>
    <property type="match status" value="1"/>
</dbReference>
<protein>
    <submittedName>
        <fullName evidence="3">Ribosomal-protein-alanine N-acetyltransferase</fullName>
    </submittedName>
</protein>
<dbReference type="Gene3D" id="3.40.630.30">
    <property type="match status" value="1"/>
</dbReference>
<dbReference type="RefSeq" id="WP_154079002.1">
    <property type="nucleotide sequence ID" value="NZ_CP045929.1"/>
</dbReference>
<accession>A0A5Q3QLZ5</accession>
<dbReference type="KEGG" id="sace:GIY23_19900"/>
<dbReference type="InterPro" id="IPR016181">
    <property type="entry name" value="Acyl_CoA_acyltransferase"/>
</dbReference>
<reference evidence="4" key="1">
    <citation type="submission" date="2019-11" db="EMBL/GenBank/DDBJ databases">
        <title>The complete genome sequence of Saccharopolyspora sp. E2A.</title>
        <authorList>
            <person name="Zhang G."/>
        </authorList>
    </citation>
    <scope>NUCLEOTIDE SEQUENCE [LARGE SCALE GENOMIC DNA]</scope>
    <source>
        <strain evidence="4">E2A</strain>
    </source>
</reference>
<evidence type="ECO:0000259" key="2">
    <source>
        <dbReference type="PROSITE" id="PS51186"/>
    </source>
</evidence>
<dbReference type="Pfam" id="PF00583">
    <property type="entry name" value="Acetyltransf_1"/>
    <property type="match status" value="1"/>
</dbReference>
<dbReference type="PANTHER" id="PTHR43072:SF60">
    <property type="entry name" value="L-2,4-DIAMINOBUTYRIC ACID ACETYLTRANSFERASE"/>
    <property type="match status" value="1"/>
</dbReference>
<sequence length="160" mass="17783">MRLDRLRRRDIARCEELENVLFPGDSPWTKDVFASEIATGHYYVGVFEGESLLGYAGLSVVGREPNVEAEVHTVGVDPRHQGRGLGRALVRALLARADRFAAETFLEVRTDNEAAITLYEAHGFEHVGVRKRYYQPSGADAYTMRRPRTSAGEEDGDGDG</sequence>
<dbReference type="EMBL" id="CP045929">
    <property type="protein sequence ID" value="QGK72439.1"/>
    <property type="molecule type" value="Genomic_DNA"/>
</dbReference>
<feature type="region of interest" description="Disordered" evidence="1">
    <location>
        <begin position="140"/>
        <end position="160"/>
    </location>
</feature>
<keyword evidence="4" id="KW-1185">Reference proteome</keyword>
<keyword evidence="3" id="KW-0808">Transferase</keyword>
<evidence type="ECO:0000313" key="3">
    <source>
        <dbReference type="EMBL" id="QGK72439.1"/>
    </source>
</evidence>
<dbReference type="GO" id="GO:0008080">
    <property type="term" value="F:N-acetyltransferase activity"/>
    <property type="evidence" value="ECO:0007669"/>
    <property type="project" value="InterPro"/>
</dbReference>
<dbReference type="InterPro" id="IPR000182">
    <property type="entry name" value="GNAT_dom"/>
</dbReference>
<evidence type="ECO:0000313" key="4">
    <source>
        <dbReference type="Proteomes" id="UP000371041"/>
    </source>
</evidence>